<feature type="compositionally biased region" description="Basic and acidic residues" evidence="5">
    <location>
        <begin position="432"/>
        <end position="443"/>
    </location>
</feature>
<dbReference type="InterPro" id="IPR050330">
    <property type="entry name" value="Bact_OuterMem_StrucFunc"/>
</dbReference>
<dbReference type="PANTHER" id="PTHR30329:SF21">
    <property type="entry name" value="LIPOPROTEIN YIAD-RELATED"/>
    <property type="match status" value="1"/>
</dbReference>
<dbReference type="RefSeq" id="WP_034978226.1">
    <property type="nucleotide sequence ID" value="NZ_FOFI01000005.1"/>
</dbReference>
<proteinExistence type="predicted"/>
<dbReference type="Pfam" id="PF00691">
    <property type="entry name" value="OmpA"/>
    <property type="match status" value="1"/>
</dbReference>
<dbReference type="PRINTS" id="PR01021">
    <property type="entry name" value="OMPADOMAIN"/>
</dbReference>
<dbReference type="Pfam" id="PF06078">
    <property type="entry name" value="DUF937"/>
    <property type="match status" value="1"/>
</dbReference>
<dbReference type="eggNOG" id="COG2885">
    <property type="taxonomic scope" value="Bacteria"/>
</dbReference>
<evidence type="ECO:0000313" key="7">
    <source>
        <dbReference type="EMBL" id="KFC18958.1"/>
    </source>
</evidence>
<dbReference type="InterPro" id="IPR006665">
    <property type="entry name" value="OmpA-like"/>
</dbReference>
<keyword evidence="2 4" id="KW-0472">Membrane</keyword>
<dbReference type="EMBL" id="JPLY01000005">
    <property type="protein sequence ID" value="KFC18958.1"/>
    <property type="molecule type" value="Genomic_DNA"/>
</dbReference>
<dbReference type="InterPro" id="IPR006664">
    <property type="entry name" value="OMP_bac"/>
</dbReference>
<keyword evidence="7" id="KW-0966">Cell projection</keyword>
<comment type="caution">
    <text evidence="7">The sequence shown here is derived from an EMBL/GenBank/DDBJ whole genome shotgun (WGS) entry which is preliminary data.</text>
</comment>
<accession>A0A085B913</accession>
<dbReference type="CDD" id="cd07185">
    <property type="entry name" value="OmpA_C-like"/>
    <property type="match status" value="1"/>
</dbReference>
<dbReference type="OrthoDB" id="9782229at2"/>
<comment type="subcellular location">
    <subcellularLocation>
        <location evidence="1">Cell outer membrane</location>
    </subcellularLocation>
</comment>
<name>A0A085B913_9FLAO</name>
<keyword evidence="3" id="KW-0998">Cell outer membrane</keyword>
<gene>
    <name evidence="7" type="ORF">IO89_15665</name>
</gene>
<dbReference type="AlphaFoldDB" id="A0A085B913"/>
<dbReference type="STRING" id="421072.SAMN04488097_3561"/>
<reference evidence="7 8" key="1">
    <citation type="submission" date="2014-07" db="EMBL/GenBank/DDBJ databases">
        <title>Epilithonimonas lactis LMG 22401 Genome.</title>
        <authorList>
            <person name="Pipes S.E."/>
            <person name="Stropko S.J."/>
        </authorList>
    </citation>
    <scope>NUCLEOTIDE SEQUENCE [LARGE SCALE GENOMIC DNA]</scope>
    <source>
        <strain evidence="7 8">LMG 24401</strain>
    </source>
</reference>
<feature type="domain" description="OmpA-like" evidence="6">
    <location>
        <begin position="337"/>
        <end position="449"/>
    </location>
</feature>
<dbReference type="Gene3D" id="3.30.1330.60">
    <property type="entry name" value="OmpA-like domain"/>
    <property type="match status" value="1"/>
</dbReference>
<keyword evidence="7" id="KW-0969">Cilium</keyword>
<dbReference type="PANTHER" id="PTHR30329">
    <property type="entry name" value="STATOR ELEMENT OF FLAGELLAR MOTOR COMPLEX"/>
    <property type="match status" value="1"/>
</dbReference>
<evidence type="ECO:0000256" key="1">
    <source>
        <dbReference type="ARBA" id="ARBA00004442"/>
    </source>
</evidence>
<sequence>MSINLIDLIKGQLGPATVSQTATQLGESESGISKAISALLPAVVGGFANSNTQCELLGTVKEAASSGVLSNLLGNLNGSDSVISKILSLIFGDGDKLAAITNAVSSYAGIKTESTNSLLNLVTGATAGTLGKYAIDNNLDASSFGNLLSDQKGMLSSLLPAGFSFASLGLGNWFGSVDAEPINVVPEPLQTPLADVNPVTPVTERPIVPETPKAVVTDTPKVDVTRSGSTHEIVSDNSGGGSIWKWLLPLLLLLLLGWFFWKQCDKKVEPVPVTTVDSTAVVSDSTAPVGDSVVTKRETLVVTLPSGKTLQAYKGGIEDQIVAFLKSDEYKNSTEAQLKDRWFNFDNLNFEFGTTKLTPESQVQLDNLKAILAEFPDAKIKIGAYTDNKGDAATNLKLSGDRAAAVKSALSTAQVIEAEGYGSKFAKVSADATDKEREADRKTSIRFTK</sequence>
<evidence type="ECO:0000256" key="5">
    <source>
        <dbReference type="SAM" id="MobiDB-lite"/>
    </source>
</evidence>
<evidence type="ECO:0000256" key="2">
    <source>
        <dbReference type="ARBA" id="ARBA00023136"/>
    </source>
</evidence>
<evidence type="ECO:0000313" key="8">
    <source>
        <dbReference type="Proteomes" id="UP000028623"/>
    </source>
</evidence>
<dbReference type="GO" id="GO:0009279">
    <property type="term" value="C:cell outer membrane"/>
    <property type="evidence" value="ECO:0007669"/>
    <property type="project" value="UniProtKB-SubCell"/>
</dbReference>
<feature type="region of interest" description="Disordered" evidence="5">
    <location>
        <begin position="428"/>
        <end position="449"/>
    </location>
</feature>
<dbReference type="eggNOG" id="COG5403">
    <property type="taxonomic scope" value="Bacteria"/>
</dbReference>
<dbReference type="InterPro" id="IPR036737">
    <property type="entry name" value="OmpA-like_sf"/>
</dbReference>
<evidence type="ECO:0000256" key="4">
    <source>
        <dbReference type="PROSITE-ProRule" id="PRU00473"/>
    </source>
</evidence>
<dbReference type="SUPFAM" id="SSF103088">
    <property type="entry name" value="OmpA-like"/>
    <property type="match status" value="1"/>
</dbReference>
<dbReference type="Proteomes" id="UP000028623">
    <property type="component" value="Unassembled WGS sequence"/>
</dbReference>
<evidence type="ECO:0000259" key="6">
    <source>
        <dbReference type="PROSITE" id="PS51123"/>
    </source>
</evidence>
<organism evidence="7 8">
    <name type="scientific">Epilithonimonas lactis</name>
    <dbReference type="NCBI Taxonomy" id="421072"/>
    <lineage>
        <taxon>Bacteria</taxon>
        <taxon>Pseudomonadati</taxon>
        <taxon>Bacteroidota</taxon>
        <taxon>Flavobacteriia</taxon>
        <taxon>Flavobacteriales</taxon>
        <taxon>Weeksellaceae</taxon>
        <taxon>Chryseobacterium group</taxon>
        <taxon>Epilithonimonas</taxon>
    </lineage>
</organism>
<evidence type="ECO:0000256" key="3">
    <source>
        <dbReference type="ARBA" id="ARBA00023237"/>
    </source>
</evidence>
<dbReference type="InterPro" id="IPR009282">
    <property type="entry name" value="DUF937"/>
</dbReference>
<keyword evidence="7" id="KW-0282">Flagellum</keyword>
<dbReference type="PROSITE" id="PS51123">
    <property type="entry name" value="OMPA_2"/>
    <property type="match status" value="1"/>
</dbReference>
<keyword evidence="8" id="KW-1185">Reference proteome</keyword>
<protein>
    <submittedName>
        <fullName evidence="7">Flagellar motor protein MotB</fullName>
    </submittedName>
</protein>